<comment type="caution">
    <text evidence="1">The sequence shown here is derived from an EMBL/GenBank/DDBJ whole genome shotgun (WGS) entry which is preliminary data.</text>
</comment>
<evidence type="ECO:0000313" key="2">
    <source>
        <dbReference type="Proteomes" id="UP001596058"/>
    </source>
</evidence>
<dbReference type="EMBL" id="JBHSPA010000036">
    <property type="protein sequence ID" value="MFC5828353.1"/>
    <property type="molecule type" value="Genomic_DNA"/>
</dbReference>
<dbReference type="Proteomes" id="UP001596058">
    <property type="component" value="Unassembled WGS sequence"/>
</dbReference>
<proteinExistence type="predicted"/>
<sequence length="48" mass="5739">MRFIDLDLKRARYLKLQVDSIWAAPSAPNFYQKLRVDELWAGGLYPRR</sequence>
<reference evidence="2" key="1">
    <citation type="journal article" date="2019" name="Int. J. Syst. Evol. Microbiol.">
        <title>The Global Catalogue of Microorganisms (GCM) 10K type strain sequencing project: providing services to taxonomists for standard genome sequencing and annotation.</title>
        <authorList>
            <consortium name="The Broad Institute Genomics Platform"/>
            <consortium name="The Broad Institute Genome Sequencing Center for Infectious Disease"/>
            <person name="Wu L."/>
            <person name="Ma J."/>
        </authorList>
    </citation>
    <scope>NUCLEOTIDE SEQUENCE [LARGE SCALE GENOMIC DNA]</scope>
    <source>
        <strain evidence="2">CCUG 53903</strain>
    </source>
</reference>
<gene>
    <name evidence="1" type="ORF">ACFPZ3_31170</name>
</gene>
<name>A0ABW1CTW1_9ACTN</name>
<keyword evidence="2" id="KW-1185">Reference proteome</keyword>
<dbReference type="RefSeq" id="WP_379517857.1">
    <property type="nucleotide sequence ID" value="NZ_JBHSPA010000036.1"/>
</dbReference>
<protein>
    <submittedName>
        <fullName evidence="1">Uncharacterized protein</fullName>
    </submittedName>
</protein>
<accession>A0ABW1CTW1</accession>
<organism evidence="1 2">
    <name type="scientific">Nonomuraea insulae</name>
    <dbReference type="NCBI Taxonomy" id="1616787"/>
    <lineage>
        <taxon>Bacteria</taxon>
        <taxon>Bacillati</taxon>
        <taxon>Actinomycetota</taxon>
        <taxon>Actinomycetes</taxon>
        <taxon>Streptosporangiales</taxon>
        <taxon>Streptosporangiaceae</taxon>
        <taxon>Nonomuraea</taxon>
    </lineage>
</organism>
<evidence type="ECO:0000313" key="1">
    <source>
        <dbReference type="EMBL" id="MFC5828353.1"/>
    </source>
</evidence>